<accession>K0TB34</accession>
<comment type="caution">
    <text evidence="2">The sequence shown here is derived from an EMBL/GenBank/DDBJ whole genome shotgun (WGS) entry which is preliminary data.</text>
</comment>
<dbReference type="AlphaFoldDB" id="K0TB34"/>
<dbReference type="Proteomes" id="UP000266841">
    <property type="component" value="Unassembled WGS sequence"/>
</dbReference>
<evidence type="ECO:0000313" key="3">
    <source>
        <dbReference type="Proteomes" id="UP000266841"/>
    </source>
</evidence>
<reference evidence="2 3" key="1">
    <citation type="journal article" date="2012" name="Genome Biol.">
        <title>Genome and low-iron response of an oceanic diatom adapted to chronic iron limitation.</title>
        <authorList>
            <person name="Lommer M."/>
            <person name="Specht M."/>
            <person name="Roy A.S."/>
            <person name="Kraemer L."/>
            <person name="Andreson R."/>
            <person name="Gutowska M.A."/>
            <person name="Wolf J."/>
            <person name="Bergner S.V."/>
            <person name="Schilhabel M.B."/>
            <person name="Klostermeier U.C."/>
            <person name="Beiko R.G."/>
            <person name="Rosenstiel P."/>
            <person name="Hippler M."/>
            <person name="Laroche J."/>
        </authorList>
    </citation>
    <scope>NUCLEOTIDE SEQUENCE [LARGE SCALE GENOMIC DNA]</scope>
    <source>
        <strain evidence="2 3">CCMP1005</strain>
    </source>
</reference>
<dbReference type="EMBL" id="AGNL01002615">
    <property type="protein sequence ID" value="EJK75988.1"/>
    <property type="molecule type" value="Genomic_DNA"/>
</dbReference>
<feature type="signal peptide" evidence="1">
    <location>
        <begin position="1"/>
        <end position="18"/>
    </location>
</feature>
<protein>
    <recommendedName>
        <fullName evidence="4">Peptidase M14 carboxypeptidase A domain-containing protein</fullName>
    </recommendedName>
</protein>
<proteinExistence type="predicted"/>
<evidence type="ECO:0008006" key="4">
    <source>
        <dbReference type="Google" id="ProtNLM"/>
    </source>
</evidence>
<name>K0TB34_THAOC</name>
<evidence type="ECO:0000256" key="1">
    <source>
        <dbReference type="SAM" id="SignalP"/>
    </source>
</evidence>
<sequence>MKAALLAAALASPAVVSGMTRVQVPAERVQSDRQLEVSHRALAAGHVPRRCGSPRLASIQRSLQGTGAEEKLGVGEDGDGRSIRTLLDGRSGESGSPPRPDSVASATVIFEECLGVHLDTCKELIEAEVAANPAIFEGREALNFEIKHVRSGTDTNTYNLVGLRLDPHENFVAGIHGDGLVYYPYQWCFAEDDCFDIGPWDCSDMHFGEHMTVEQCCNLVKAHVPLPDMNGNYLECYTDLPVGSESNPIDYSRVLIHVDSNQIVVHPPMNDLVDGLLPLERRRGISLLGRVLPAECPLGRSVASFDLKQPLSDAPSVVDLSTPMYSRPDVLATQTESHERSVFTESCVTFARRRLRHKPNIAKSGRSWQR</sequence>
<feature type="chain" id="PRO_5003837783" description="Peptidase M14 carboxypeptidase A domain-containing protein" evidence="1">
    <location>
        <begin position="19"/>
        <end position="370"/>
    </location>
</feature>
<evidence type="ECO:0000313" key="2">
    <source>
        <dbReference type="EMBL" id="EJK75988.1"/>
    </source>
</evidence>
<gene>
    <name evidence="2" type="ORF">THAOC_02271</name>
</gene>
<keyword evidence="3" id="KW-1185">Reference proteome</keyword>
<keyword evidence="1" id="KW-0732">Signal</keyword>
<organism evidence="2 3">
    <name type="scientific">Thalassiosira oceanica</name>
    <name type="common">Marine diatom</name>
    <dbReference type="NCBI Taxonomy" id="159749"/>
    <lineage>
        <taxon>Eukaryota</taxon>
        <taxon>Sar</taxon>
        <taxon>Stramenopiles</taxon>
        <taxon>Ochrophyta</taxon>
        <taxon>Bacillariophyta</taxon>
        <taxon>Coscinodiscophyceae</taxon>
        <taxon>Thalassiosirophycidae</taxon>
        <taxon>Thalassiosirales</taxon>
        <taxon>Thalassiosiraceae</taxon>
        <taxon>Thalassiosira</taxon>
    </lineage>
</organism>